<evidence type="ECO:0000256" key="1">
    <source>
        <dbReference type="SAM" id="SignalP"/>
    </source>
</evidence>
<evidence type="ECO:0000313" key="2">
    <source>
        <dbReference type="EMBL" id="RDB65253.1"/>
    </source>
</evidence>
<comment type="caution">
    <text evidence="2">The sequence shown here is derived from an EMBL/GenBank/DDBJ whole genome shotgun (WGS) entry which is preliminary data.</text>
</comment>
<dbReference type="Proteomes" id="UP000254000">
    <property type="component" value="Unassembled WGS sequence"/>
</dbReference>
<gene>
    <name evidence="2" type="ORF">C1877_07890</name>
</gene>
<protein>
    <recommendedName>
        <fullName evidence="4">PepSY domain-containing protein</fullName>
    </recommendedName>
</protein>
<dbReference type="AlphaFoldDB" id="A0A369M0F9"/>
<keyword evidence="1" id="KW-0732">Signal</keyword>
<feature type="chain" id="PRO_5039234829" description="PepSY domain-containing protein" evidence="1">
    <location>
        <begin position="26"/>
        <end position="239"/>
    </location>
</feature>
<organism evidence="2 3">
    <name type="scientific">Gordonibacter pamelaeae</name>
    <dbReference type="NCBI Taxonomy" id="471189"/>
    <lineage>
        <taxon>Bacteria</taxon>
        <taxon>Bacillati</taxon>
        <taxon>Actinomycetota</taxon>
        <taxon>Coriobacteriia</taxon>
        <taxon>Eggerthellales</taxon>
        <taxon>Eggerthellaceae</taxon>
        <taxon>Gordonibacter</taxon>
    </lineage>
</organism>
<dbReference type="OrthoDB" id="3193029at2"/>
<dbReference type="PROSITE" id="PS51257">
    <property type="entry name" value="PROKAR_LIPOPROTEIN"/>
    <property type="match status" value="1"/>
</dbReference>
<dbReference type="EMBL" id="PPTS01000004">
    <property type="protein sequence ID" value="RDB65253.1"/>
    <property type="molecule type" value="Genomic_DNA"/>
</dbReference>
<keyword evidence="3" id="KW-1185">Reference proteome</keyword>
<dbReference type="GeneID" id="78359610"/>
<proteinExistence type="predicted"/>
<evidence type="ECO:0000313" key="3">
    <source>
        <dbReference type="Proteomes" id="UP000254000"/>
    </source>
</evidence>
<name>A0A369M0F9_9ACTN</name>
<reference evidence="2 3" key="1">
    <citation type="journal article" date="2018" name="Elife">
        <title>Discovery and characterization of a prevalent human gut bacterial enzyme sufficient for the inactivation of a family of plant toxins.</title>
        <authorList>
            <person name="Koppel N."/>
            <person name="Bisanz J.E."/>
            <person name="Pandelia M.E."/>
            <person name="Turnbaugh P.J."/>
            <person name="Balskus E.P."/>
        </authorList>
    </citation>
    <scope>NUCLEOTIDE SEQUENCE [LARGE SCALE GENOMIC DNA]</scope>
    <source>
        <strain evidence="2 3">3C</strain>
    </source>
</reference>
<dbReference type="RefSeq" id="WP_015540597.1">
    <property type="nucleotide sequence ID" value="NZ_CABMMS010000004.1"/>
</dbReference>
<sequence>MERKSKAMAALACMALLALIGAGCARCTMVHAGQQEQAGQEQSESPEAATDEAKGSLEELLGSKWTSRDGKSAMSIVNGAFVERCGSNEEITYWTPEKTSADEGGFSESIWVSDSLTETQSPSIIRVDIADDGSLAATCDSFKLATSYVIDAPESAELSITGNVGYLASLANVDQAKIAECLQAHAGAKCPYAKAASWDGEIFIDANAERISSTFTLDDPNGTIVTVIIDGKTGRISAM</sequence>
<evidence type="ECO:0008006" key="4">
    <source>
        <dbReference type="Google" id="ProtNLM"/>
    </source>
</evidence>
<feature type="signal peptide" evidence="1">
    <location>
        <begin position="1"/>
        <end position="25"/>
    </location>
</feature>
<accession>A0A369M0F9</accession>